<protein>
    <submittedName>
        <fullName evidence="1">Uncharacterized protein</fullName>
    </submittedName>
</protein>
<evidence type="ECO:0000313" key="2">
    <source>
        <dbReference type="Proteomes" id="UP001314170"/>
    </source>
</evidence>
<name>A0AAV1SUD4_9ROSI</name>
<comment type="caution">
    <text evidence="1">The sequence shown here is derived from an EMBL/GenBank/DDBJ whole genome shotgun (WGS) entry which is preliminary data.</text>
</comment>
<keyword evidence="2" id="KW-1185">Reference proteome</keyword>
<sequence length="58" mass="6900">MKRILFGPIRELSLAEFRDLIYQIQVSSVAIMSEIEAAELNKYVARFYKPRKNWFVYG</sequence>
<gene>
    <name evidence="1" type="ORF">DCAF_LOCUS26642</name>
</gene>
<dbReference type="EMBL" id="CAWUPB010001197">
    <property type="protein sequence ID" value="CAK7356371.1"/>
    <property type="molecule type" value="Genomic_DNA"/>
</dbReference>
<accession>A0AAV1SUD4</accession>
<evidence type="ECO:0000313" key="1">
    <source>
        <dbReference type="EMBL" id="CAK7356371.1"/>
    </source>
</evidence>
<proteinExistence type="predicted"/>
<organism evidence="1 2">
    <name type="scientific">Dovyalis caffra</name>
    <dbReference type="NCBI Taxonomy" id="77055"/>
    <lineage>
        <taxon>Eukaryota</taxon>
        <taxon>Viridiplantae</taxon>
        <taxon>Streptophyta</taxon>
        <taxon>Embryophyta</taxon>
        <taxon>Tracheophyta</taxon>
        <taxon>Spermatophyta</taxon>
        <taxon>Magnoliopsida</taxon>
        <taxon>eudicotyledons</taxon>
        <taxon>Gunneridae</taxon>
        <taxon>Pentapetalae</taxon>
        <taxon>rosids</taxon>
        <taxon>fabids</taxon>
        <taxon>Malpighiales</taxon>
        <taxon>Salicaceae</taxon>
        <taxon>Flacourtieae</taxon>
        <taxon>Dovyalis</taxon>
    </lineage>
</organism>
<reference evidence="1 2" key="1">
    <citation type="submission" date="2024-01" db="EMBL/GenBank/DDBJ databases">
        <authorList>
            <person name="Waweru B."/>
        </authorList>
    </citation>
    <scope>NUCLEOTIDE SEQUENCE [LARGE SCALE GENOMIC DNA]</scope>
</reference>
<dbReference type="Proteomes" id="UP001314170">
    <property type="component" value="Unassembled WGS sequence"/>
</dbReference>
<dbReference type="AlphaFoldDB" id="A0AAV1SUD4"/>